<dbReference type="EMBL" id="DUZY01000001">
    <property type="protein sequence ID" value="DAD19124.1"/>
    <property type="molecule type" value="Genomic_DNA"/>
</dbReference>
<organism evidence="1 2">
    <name type="scientific">Nelumbo nucifera</name>
    <name type="common">Sacred lotus</name>
    <dbReference type="NCBI Taxonomy" id="4432"/>
    <lineage>
        <taxon>Eukaryota</taxon>
        <taxon>Viridiplantae</taxon>
        <taxon>Streptophyta</taxon>
        <taxon>Embryophyta</taxon>
        <taxon>Tracheophyta</taxon>
        <taxon>Spermatophyta</taxon>
        <taxon>Magnoliopsida</taxon>
        <taxon>Proteales</taxon>
        <taxon>Nelumbonaceae</taxon>
        <taxon>Nelumbo</taxon>
    </lineage>
</organism>
<evidence type="ECO:0000313" key="2">
    <source>
        <dbReference type="Proteomes" id="UP000607653"/>
    </source>
</evidence>
<dbReference type="AlphaFoldDB" id="A0A822XCI3"/>
<sequence length="48" mass="5486">MAHHVHCSRCFAKLGRDSCVESTDDGNRKEVRSEQRIGRQGLWTLDSL</sequence>
<name>A0A822XCI3_NELNU</name>
<evidence type="ECO:0000313" key="1">
    <source>
        <dbReference type="EMBL" id="DAD19124.1"/>
    </source>
</evidence>
<comment type="caution">
    <text evidence="1">The sequence shown here is derived from an EMBL/GenBank/DDBJ whole genome shotgun (WGS) entry which is preliminary data.</text>
</comment>
<accession>A0A822XCI3</accession>
<keyword evidence="2" id="KW-1185">Reference proteome</keyword>
<reference evidence="1 2" key="1">
    <citation type="journal article" date="2020" name="Mol. Biol. Evol.">
        <title>Distinct Expression and Methylation Patterns for Genes with Different Fates following a Single Whole-Genome Duplication in Flowering Plants.</title>
        <authorList>
            <person name="Shi T."/>
            <person name="Rahmani R.S."/>
            <person name="Gugger P.F."/>
            <person name="Wang M."/>
            <person name="Li H."/>
            <person name="Zhang Y."/>
            <person name="Li Z."/>
            <person name="Wang Q."/>
            <person name="Van de Peer Y."/>
            <person name="Marchal K."/>
            <person name="Chen J."/>
        </authorList>
    </citation>
    <scope>NUCLEOTIDE SEQUENCE [LARGE SCALE GENOMIC DNA]</scope>
    <source>
        <tissue evidence="1">Leaf</tissue>
    </source>
</reference>
<proteinExistence type="predicted"/>
<protein>
    <submittedName>
        <fullName evidence="1">Uncharacterized protein</fullName>
    </submittedName>
</protein>
<dbReference type="Proteomes" id="UP000607653">
    <property type="component" value="Unassembled WGS sequence"/>
</dbReference>
<gene>
    <name evidence="1" type="ORF">HUJ06_020587</name>
</gene>